<proteinExistence type="inferred from homology"/>
<evidence type="ECO:0000256" key="9">
    <source>
        <dbReference type="RuleBase" id="RU361205"/>
    </source>
</evidence>
<dbReference type="PANTHER" id="PTHR20941:SF1">
    <property type="entry name" value="FOLIC ACID SYNTHESIS PROTEIN FOL1"/>
    <property type="match status" value="1"/>
</dbReference>
<dbReference type="UniPathway" id="UPA00077">
    <property type="reaction ID" value="UER00156"/>
</dbReference>
<evidence type="ECO:0000256" key="2">
    <source>
        <dbReference type="ARBA" id="ARBA00001946"/>
    </source>
</evidence>
<reference evidence="11 12" key="1">
    <citation type="submission" date="2017-08" db="EMBL/GenBank/DDBJ databases">
        <authorList>
            <person name="de Groot N.N."/>
        </authorList>
    </citation>
    <scope>NUCLEOTIDE SEQUENCE [LARGE SCALE GENOMIC DNA]</scope>
    <source>
        <strain evidence="11 12">HM2</strain>
    </source>
</reference>
<name>A0A380RV92_FIBSU</name>
<evidence type="ECO:0000256" key="8">
    <source>
        <dbReference type="ARBA" id="ARBA00022909"/>
    </source>
</evidence>
<keyword evidence="5 9" id="KW-0808">Transferase</keyword>
<evidence type="ECO:0000256" key="5">
    <source>
        <dbReference type="ARBA" id="ARBA00022679"/>
    </source>
</evidence>
<dbReference type="InterPro" id="IPR011005">
    <property type="entry name" value="Dihydropteroate_synth-like_sf"/>
</dbReference>
<dbReference type="Pfam" id="PF00809">
    <property type="entry name" value="Pterin_bind"/>
    <property type="match status" value="1"/>
</dbReference>
<comment type="similarity">
    <text evidence="9">Belongs to the DHPS family.</text>
</comment>
<dbReference type="InterPro" id="IPR000489">
    <property type="entry name" value="Pterin-binding_dom"/>
</dbReference>
<dbReference type="NCBIfam" id="TIGR01496">
    <property type="entry name" value="DHPS"/>
    <property type="match status" value="1"/>
</dbReference>
<dbReference type="GO" id="GO:0004156">
    <property type="term" value="F:dihydropteroate synthase activity"/>
    <property type="evidence" value="ECO:0007669"/>
    <property type="project" value="UniProtKB-EC"/>
</dbReference>
<dbReference type="CDD" id="cd00739">
    <property type="entry name" value="DHPS"/>
    <property type="match status" value="1"/>
</dbReference>
<keyword evidence="7 9" id="KW-0460">Magnesium</keyword>
<feature type="domain" description="Pterin-binding" evidence="10">
    <location>
        <begin position="27"/>
        <end position="293"/>
    </location>
</feature>
<evidence type="ECO:0000313" key="12">
    <source>
        <dbReference type="Proteomes" id="UP000255423"/>
    </source>
</evidence>
<dbReference type="GO" id="GO:0046654">
    <property type="term" value="P:tetrahydrofolate biosynthetic process"/>
    <property type="evidence" value="ECO:0007669"/>
    <property type="project" value="UniProtKB-UniPathway"/>
</dbReference>
<dbReference type="RefSeq" id="WP_109572106.1">
    <property type="nucleotide sequence ID" value="NZ_UHJL01000001.1"/>
</dbReference>
<protein>
    <recommendedName>
        <fullName evidence="4 9">Dihydropteroate synthase</fullName>
        <shortName evidence="9">DHPS</shortName>
        <ecNumber evidence="4 9">2.5.1.15</ecNumber>
    </recommendedName>
    <alternativeName>
        <fullName evidence="9">Dihydropteroate pyrophosphorylase</fullName>
    </alternativeName>
</protein>
<dbReference type="Proteomes" id="UP000255423">
    <property type="component" value="Unassembled WGS sequence"/>
</dbReference>
<comment type="pathway">
    <text evidence="3 9">Cofactor biosynthesis; tetrahydrofolate biosynthesis; 7,8-dihydrofolate from 2-amino-4-hydroxy-6-hydroxymethyl-7,8-dihydropteridine diphosphate and 4-aminobenzoate: step 1/2.</text>
</comment>
<dbReference type="InterPro" id="IPR045031">
    <property type="entry name" value="DHP_synth-like"/>
</dbReference>
<dbReference type="GO" id="GO:0046872">
    <property type="term" value="F:metal ion binding"/>
    <property type="evidence" value="ECO:0007669"/>
    <property type="project" value="UniProtKB-KW"/>
</dbReference>
<evidence type="ECO:0000256" key="1">
    <source>
        <dbReference type="ARBA" id="ARBA00000012"/>
    </source>
</evidence>
<accession>A0A380RV92</accession>
<dbReference type="GO" id="GO:0005829">
    <property type="term" value="C:cytosol"/>
    <property type="evidence" value="ECO:0007669"/>
    <property type="project" value="TreeGrafter"/>
</dbReference>
<evidence type="ECO:0000256" key="7">
    <source>
        <dbReference type="ARBA" id="ARBA00022842"/>
    </source>
</evidence>
<comment type="function">
    <text evidence="9">Catalyzes the condensation of para-aminobenzoate (pABA) with 6-hydroxymethyl-7,8-dihydropterin diphosphate (DHPt-PP) to form 7,8-dihydropteroate (H2Pte), the immediate precursor of folate derivatives.</text>
</comment>
<sequence length="304" mass="32978">MLRSLLESNRAISWKIGNDIIPASRMPLVMGIVNVTPDSFFDGGKHNTPEAAYEHAISLVEQGAVILDIGGESSRPGSAPVSVQEELDRVCPVVEALAQTATISEDLDNPGFRKFYISVDTVKAKVAEECMKLGAHIINDISACMMDPKMIETVASTKASVVLNHMRGNFGTMQQDFKPYTNVVQEVQEELLAQVKKLLDAGVEKEHICIDPGIGFGKTVQDNIDLMKSVDVMLKDGYPVLIGTSRKSYIGKMPGLETSDRLIPTVTADIIAALGGASVIRVHDVREAKESLLYLEALKSHDAV</sequence>
<dbReference type="EMBL" id="UHJL01000001">
    <property type="protein sequence ID" value="SUQ19480.1"/>
    <property type="molecule type" value="Genomic_DNA"/>
</dbReference>
<comment type="cofactor">
    <cofactor evidence="2 9">
        <name>Mg(2+)</name>
        <dbReference type="ChEBI" id="CHEBI:18420"/>
    </cofactor>
</comment>
<comment type="catalytic activity">
    <reaction evidence="1">
        <text>(7,8-dihydropterin-6-yl)methyl diphosphate + 4-aminobenzoate = 7,8-dihydropteroate + diphosphate</text>
        <dbReference type="Rhea" id="RHEA:19949"/>
        <dbReference type="ChEBI" id="CHEBI:17836"/>
        <dbReference type="ChEBI" id="CHEBI:17839"/>
        <dbReference type="ChEBI" id="CHEBI:33019"/>
        <dbReference type="ChEBI" id="CHEBI:72950"/>
        <dbReference type="EC" id="2.5.1.15"/>
    </reaction>
</comment>
<dbReference type="PROSITE" id="PS00792">
    <property type="entry name" value="DHPS_1"/>
    <property type="match status" value="1"/>
</dbReference>
<keyword evidence="8 9" id="KW-0289">Folate biosynthesis</keyword>
<evidence type="ECO:0000256" key="3">
    <source>
        <dbReference type="ARBA" id="ARBA00004763"/>
    </source>
</evidence>
<keyword evidence="6 9" id="KW-0479">Metal-binding</keyword>
<evidence type="ECO:0000313" key="11">
    <source>
        <dbReference type="EMBL" id="SUQ19480.1"/>
    </source>
</evidence>
<dbReference type="PROSITE" id="PS00793">
    <property type="entry name" value="DHPS_2"/>
    <property type="match status" value="1"/>
</dbReference>
<dbReference type="InterPro" id="IPR006390">
    <property type="entry name" value="DHP_synth_dom"/>
</dbReference>
<dbReference type="AlphaFoldDB" id="A0A380RV92"/>
<dbReference type="SUPFAM" id="SSF51717">
    <property type="entry name" value="Dihydropteroate synthetase-like"/>
    <property type="match status" value="1"/>
</dbReference>
<organism evidence="11 12">
    <name type="scientific">Fibrobacter succinogenes</name>
    <name type="common">Bacteroides succinogenes</name>
    <dbReference type="NCBI Taxonomy" id="833"/>
    <lineage>
        <taxon>Bacteria</taxon>
        <taxon>Pseudomonadati</taxon>
        <taxon>Fibrobacterota</taxon>
        <taxon>Fibrobacteria</taxon>
        <taxon>Fibrobacterales</taxon>
        <taxon>Fibrobacteraceae</taxon>
        <taxon>Fibrobacter</taxon>
    </lineage>
</organism>
<evidence type="ECO:0000259" key="10">
    <source>
        <dbReference type="PROSITE" id="PS50972"/>
    </source>
</evidence>
<evidence type="ECO:0000256" key="6">
    <source>
        <dbReference type="ARBA" id="ARBA00022723"/>
    </source>
</evidence>
<dbReference type="GO" id="GO:0046656">
    <property type="term" value="P:folic acid biosynthetic process"/>
    <property type="evidence" value="ECO:0007669"/>
    <property type="project" value="UniProtKB-KW"/>
</dbReference>
<dbReference type="PROSITE" id="PS50972">
    <property type="entry name" value="PTERIN_BINDING"/>
    <property type="match status" value="1"/>
</dbReference>
<dbReference type="Gene3D" id="3.20.20.20">
    <property type="entry name" value="Dihydropteroate synthase-like"/>
    <property type="match status" value="1"/>
</dbReference>
<dbReference type="EC" id="2.5.1.15" evidence="4 9"/>
<gene>
    <name evidence="11" type="ORF">SAMN05661053_0715</name>
</gene>
<dbReference type="PANTHER" id="PTHR20941">
    <property type="entry name" value="FOLATE SYNTHESIS PROTEINS"/>
    <property type="match status" value="1"/>
</dbReference>
<evidence type="ECO:0000256" key="4">
    <source>
        <dbReference type="ARBA" id="ARBA00012458"/>
    </source>
</evidence>